<evidence type="ECO:0000313" key="2">
    <source>
        <dbReference type="Proteomes" id="UP000789901"/>
    </source>
</evidence>
<dbReference type="Proteomes" id="UP000789901">
    <property type="component" value="Unassembled WGS sequence"/>
</dbReference>
<organism evidence="1 2">
    <name type="scientific">Gigaspora margarita</name>
    <dbReference type="NCBI Taxonomy" id="4874"/>
    <lineage>
        <taxon>Eukaryota</taxon>
        <taxon>Fungi</taxon>
        <taxon>Fungi incertae sedis</taxon>
        <taxon>Mucoromycota</taxon>
        <taxon>Glomeromycotina</taxon>
        <taxon>Glomeromycetes</taxon>
        <taxon>Diversisporales</taxon>
        <taxon>Gigasporaceae</taxon>
        <taxon>Gigaspora</taxon>
    </lineage>
</organism>
<feature type="non-terminal residue" evidence="1">
    <location>
        <position position="1"/>
    </location>
</feature>
<reference evidence="1 2" key="1">
    <citation type="submission" date="2021-06" db="EMBL/GenBank/DDBJ databases">
        <authorList>
            <person name="Kallberg Y."/>
            <person name="Tangrot J."/>
            <person name="Rosling A."/>
        </authorList>
    </citation>
    <scope>NUCLEOTIDE SEQUENCE [LARGE SCALE GENOMIC DNA]</scope>
    <source>
        <strain evidence="1 2">120-4 pot B 10/14</strain>
    </source>
</reference>
<keyword evidence="2" id="KW-1185">Reference proteome</keyword>
<comment type="caution">
    <text evidence="1">The sequence shown here is derived from an EMBL/GenBank/DDBJ whole genome shotgun (WGS) entry which is preliminary data.</text>
</comment>
<protein>
    <submittedName>
        <fullName evidence="1">23538_t:CDS:1</fullName>
    </submittedName>
</protein>
<evidence type="ECO:0000313" key="1">
    <source>
        <dbReference type="EMBL" id="CAG8853117.1"/>
    </source>
</evidence>
<gene>
    <name evidence="1" type="ORF">GMARGA_LOCUS41938</name>
</gene>
<name>A0ABN7XD92_GIGMA</name>
<sequence>HDPTKDATQDNLCIKTATTSTRVSLVLLYLDIVSAKGAIQSNLHVKATMSLHQ</sequence>
<accession>A0ABN7XD92</accession>
<dbReference type="EMBL" id="CAJVQB010120178">
    <property type="protein sequence ID" value="CAG8853117.1"/>
    <property type="molecule type" value="Genomic_DNA"/>
</dbReference>
<feature type="non-terminal residue" evidence="1">
    <location>
        <position position="53"/>
    </location>
</feature>
<proteinExistence type="predicted"/>